<comment type="similarity">
    <text evidence="2 7">Belongs to the glycosyl hydrolase 17 family.</text>
</comment>
<dbReference type="GO" id="GO:0005576">
    <property type="term" value="C:extracellular region"/>
    <property type="evidence" value="ECO:0007669"/>
    <property type="project" value="TreeGrafter"/>
</dbReference>
<dbReference type="GO" id="GO:0009277">
    <property type="term" value="C:fungal-type cell wall"/>
    <property type="evidence" value="ECO:0007669"/>
    <property type="project" value="TreeGrafter"/>
</dbReference>
<dbReference type="InterPro" id="IPR017853">
    <property type="entry name" value="GH"/>
</dbReference>
<keyword evidence="5 10" id="KW-0732">Signal</keyword>
<organism evidence="11 12">
    <name type="scientific">Stachybotrys chartarum (strain CBS 109288 / IBT 7711)</name>
    <name type="common">Toxic black mold</name>
    <name type="synonym">Stilbospora chartarum</name>
    <dbReference type="NCBI Taxonomy" id="1280523"/>
    <lineage>
        <taxon>Eukaryota</taxon>
        <taxon>Fungi</taxon>
        <taxon>Dikarya</taxon>
        <taxon>Ascomycota</taxon>
        <taxon>Pezizomycotina</taxon>
        <taxon>Sordariomycetes</taxon>
        <taxon>Hypocreomycetidae</taxon>
        <taxon>Hypocreales</taxon>
        <taxon>Stachybotryaceae</taxon>
        <taxon>Stachybotrys</taxon>
    </lineage>
</organism>
<evidence type="ECO:0000256" key="8">
    <source>
        <dbReference type="RuleBase" id="RU004336"/>
    </source>
</evidence>
<feature type="compositionally biased region" description="Low complexity" evidence="9">
    <location>
        <begin position="393"/>
        <end position="405"/>
    </location>
</feature>
<protein>
    <recommendedName>
        <fullName evidence="13">Glucan endo-1,3-beta-glucosidase eglC</fullName>
    </recommendedName>
</protein>
<dbReference type="InterPro" id="IPR050732">
    <property type="entry name" value="Beta-glucan_modifiers"/>
</dbReference>
<keyword evidence="4" id="KW-0964">Secreted</keyword>
<keyword evidence="6 8" id="KW-0378">Hydrolase</keyword>
<keyword evidence="3" id="KW-0134">Cell wall</keyword>
<dbReference type="InterPro" id="IPR000490">
    <property type="entry name" value="Glyco_hydro_17"/>
</dbReference>
<feature type="compositionally biased region" description="Acidic residues" evidence="9">
    <location>
        <begin position="365"/>
        <end position="374"/>
    </location>
</feature>
<dbReference type="PANTHER" id="PTHR16631">
    <property type="entry name" value="GLUCAN 1,3-BETA-GLUCOSIDASE"/>
    <property type="match status" value="1"/>
</dbReference>
<dbReference type="PROSITE" id="PS00587">
    <property type="entry name" value="GLYCOSYL_HYDROL_F17"/>
    <property type="match status" value="1"/>
</dbReference>
<evidence type="ECO:0000256" key="5">
    <source>
        <dbReference type="ARBA" id="ARBA00022729"/>
    </source>
</evidence>
<feature type="compositionally biased region" description="Acidic residues" evidence="9">
    <location>
        <begin position="320"/>
        <end position="330"/>
    </location>
</feature>
<feature type="chain" id="PRO_5001770819" description="Glucan endo-1,3-beta-glucosidase eglC" evidence="10">
    <location>
        <begin position="19"/>
        <end position="439"/>
    </location>
</feature>
<comment type="subcellular location">
    <subcellularLocation>
        <location evidence="1">Secreted</location>
        <location evidence="1">Cell wall</location>
    </subcellularLocation>
</comment>
<evidence type="ECO:0000256" key="7">
    <source>
        <dbReference type="RuleBase" id="RU004335"/>
    </source>
</evidence>
<proteinExistence type="inferred from homology"/>
<dbReference type="GO" id="GO:0005975">
    <property type="term" value="P:carbohydrate metabolic process"/>
    <property type="evidence" value="ECO:0007669"/>
    <property type="project" value="InterPro"/>
</dbReference>
<evidence type="ECO:0000313" key="12">
    <source>
        <dbReference type="Proteomes" id="UP000028045"/>
    </source>
</evidence>
<dbReference type="GO" id="GO:0071555">
    <property type="term" value="P:cell wall organization"/>
    <property type="evidence" value="ECO:0007669"/>
    <property type="project" value="TreeGrafter"/>
</dbReference>
<dbReference type="SUPFAM" id="SSF51445">
    <property type="entry name" value="(Trans)glycosidases"/>
    <property type="match status" value="1"/>
</dbReference>
<dbReference type="OrthoDB" id="77201at2759"/>
<feature type="signal peptide" evidence="10">
    <location>
        <begin position="1"/>
        <end position="18"/>
    </location>
</feature>
<feature type="compositionally biased region" description="Gly residues" evidence="9">
    <location>
        <begin position="378"/>
        <end position="392"/>
    </location>
</feature>
<keyword evidence="12" id="KW-1185">Reference proteome</keyword>
<evidence type="ECO:0000256" key="3">
    <source>
        <dbReference type="ARBA" id="ARBA00022512"/>
    </source>
</evidence>
<evidence type="ECO:0000313" key="11">
    <source>
        <dbReference type="EMBL" id="KEY66302.1"/>
    </source>
</evidence>
<dbReference type="Pfam" id="PF00332">
    <property type="entry name" value="Glyco_hydro_17"/>
    <property type="match status" value="1"/>
</dbReference>
<feature type="compositionally biased region" description="Low complexity" evidence="9">
    <location>
        <begin position="333"/>
        <end position="356"/>
    </location>
</feature>
<dbReference type="GO" id="GO:0042973">
    <property type="term" value="F:glucan endo-1,3-beta-D-glucosidase activity"/>
    <property type="evidence" value="ECO:0007669"/>
    <property type="project" value="TreeGrafter"/>
</dbReference>
<dbReference type="GO" id="GO:0009986">
    <property type="term" value="C:cell surface"/>
    <property type="evidence" value="ECO:0007669"/>
    <property type="project" value="TreeGrafter"/>
</dbReference>
<dbReference type="EMBL" id="KL648661">
    <property type="protein sequence ID" value="KEY66302.1"/>
    <property type="molecule type" value="Genomic_DNA"/>
</dbReference>
<evidence type="ECO:0000256" key="9">
    <source>
        <dbReference type="SAM" id="MobiDB-lite"/>
    </source>
</evidence>
<dbReference type="Proteomes" id="UP000028045">
    <property type="component" value="Unassembled WGS sequence"/>
</dbReference>
<sequence length="439" mass="46219">MHVSSIVLSGALAAGVSAQNYLGFNSGATLADRSAKFKEDYLAEFRTAQNLRGAPGKFNAVRLYTNIQAYSESDPISAFEAAIETDTSILLGVWASGTNNIDNEIAALRAAIDQYGSDFTDLVIGISIGSEDLYRVSETGVINESGVGAGPDVLVRFIEEYREAFADTPLADVPVGHVDTWDVWGNSSNRAVIEAVDFIGVDEYPYYENDKGNDISNSGQLFDRAYQATLDAAGGKPVWVTETGWPTSGPDWDEAEASIRNAKYYWNEVGCRRLFNQVPTFWYNLRDSNPDNEMKFAITENLSTTPMFNLTCPTTFQTPDADEEEEDDEDVRPSGSATTTVASTTTAAPTTSSTSGSGSGSGSGSDEDDSDSDSDSGSGSGSESGSGSGSGTTPGAPSPTNSGSSEEVTPPASGAMSGKMLSTMTYGGLALVAGVFALM</sequence>
<feature type="region of interest" description="Disordered" evidence="9">
    <location>
        <begin position="307"/>
        <end position="419"/>
    </location>
</feature>
<evidence type="ECO:0000256" key="1">
    <source>
        <dbReference type="ARBA" id="ARBA00004191"/>
    </source>
</evidence>
<dbReference type="HOGENOM" id="CLU_028820_0_2_1"/>
<reference evidence="11 12" key="1">
    <citation type="journal article" date="2014" name="BMC Genomics">
        <title>Comparative genome sequencing reveals chemotype-specific gene clusters in the toxigenic black mold Stachybotrys.</title>
        <authorList>
            <person name="Semeiks J."/>
            <person name="Borek D."/>
            <person name="Otwinowski Z."/>
            <person name="Grishin N.V."/>
        </authorList>
    </citation>
    <scope>NUCLEOTIDE SEQUENCE [LARGE SCALE GENOMIC DNA]</scope>
    <source>
        <strain evidence="12">CBS 109288 / IBT 7711</strain>
    </source>
</reference>
<evidence type="ECO:0000256" key="4">
    <source>
        <dbReference type="ARBA" id="ARBA00022525"/>
    </source>
</evidence>
<name>A0A084ALX3_STACB</name>
<dbReference type="Gene3D" id="3.20.20.80">
    <property type="entry name" value="Glycosidases"/>
    <property type="match status" value="1"/>
</dbReference>
<evidence type="ECO:0008006" key="13">
    <source>
        <dbReference type="Google" id="ProtNLM"/>
    </source>
</evidence>
<accession>A0A084ALX3</accession>
<evidence type="ECO:0000256" key="6">
    <source>
        <dbReference type="ARBA" id="ARBA00022801"/>
    </source>
</evidence>
<dbReference type="PANTHER" id="PTHR16631:SF16">
    <property type="entry name" value="GPI-ANCHORED CELL WALL BETA-1,3-ENDOGLUCANASE EGLC"/>
    <property type="match status" value="1"/>
</dbReference>
<evidence type="ECO:0000256" key="10">
    <source>
        <dbReference type="SAM" id="SignalP"/>
    </source>
</evidence>
<gene>
    <name evidence="11" type="ORF">S7711_02765</name>
</gene>
<feature type="compositionally biased region" description="Polar residues" evidence="9">
    <location>
        <begin position="307"/>
        <end position="318"/>
    </location>
</feature>
<evidence type="ECO:0000256" key="2">
    <source>
        <dbReference type="ARBA" id="ARBA00008773"/>
    </source>
</evidence>
<keyword evidence="8" id="KW-0326">Glycosidase</keyword>
<dbReference type="AlphaFoldDB" id="A0A084ALX3"/>